<feature type="binding site" evidence="7">
    <location>
        <begin position="148"/>
        <end position="151"/>
    </location>
    <ligand>
        <name>substrate</name>
    </ligand>
</feature>
<feature type="binding site" evidence="7">
    <location>
        <position position="88"/>
    </location>
    <ligand>
        <name>substrate</name>
    </ligand>
</feature>
<sequence length="313" mass="33943">MKQAKIVIVGAGAVGSTFAFTMMRSGLVGEIVLLDANRDRAEGEAMDLNHGLFFVPHVEVRVGEYSDCSGASIVVITAGAKQRPGETRLDLVQRNTTICKEIMRQVMEYTRDSIILMVTNPVDILTQVAYRISGLPSGKVIGSGTVLDSARLRFMLSRHCNVDSRNVHAYILGEHGDSEVAAWSLTHIGGIPILHYCSICKIDCGSEQRKRIADAVRDSAYHVIESKGATNFAVSLALENIVAAIVRDSNSVLTVSVPLKGEFGVSDVAMSVPVIVNREGVHHVLEPPLAEDELRALQRSASVLQDILRQITI</sequence>
<dbReference type="AlphaFoldDB" id="A0A419EZU4"/>
<evidence type="ECO:0000256" key="7">
    <source>
        <dbReference type="HAMAP-Rule" id="MF_00488"/>
    </source>
</evidence>
<feature type="binding site" evidence="7">
    <location>
        <position position="82"/>
    </location>
    <ligand>
        <name>substrate</name>
    </ligand>
</feature>
<dbReference type="InterPro" id="IPR036291">
    <property type="entry name" value="NAD(P)-bd_dom_sf"/>
</dbReference>
<proteinExistence type="inferred from homology"/>
<dbReference type="PANTHER" id="PTHR43128">
    <property type="entry name" value="L-2-HYDROXYCARBOXYLATE DEHYDROGENASE (NAD(P)(+))"/>
    <property type="match status" value="1"/>
</dbReference>
<feature type="modified residue" description="Phosphotyrosine" evidence="7">
    <location>
        <position position="221"/>
    </location>
</feature>
<dbReference type="GO" id="GO:0004459">
    <property type="term" value="F:L-lactate dehydrogenase (NAD+) activity"/>
    <property type="evidence" value="ECO:0007669"/>
    <property type="project" value="UniProtKB-UniRule"/>
</dbReference>
<dbReference type="PROSITE" id="PS00064">
    <property type="entry name" value="L_LDH"/>
    <property type="match status" value="1"/>
</dbReference>
<dbReference type="InterPro" id="IPR001236">
    <property type="entry name" value="Lactate/malate_DH_N"/>
</dbReference>
<feature type="domain" description="Lactate/malate dehydrogenase N-terminal" evidence="10">
    <location>
        <begin position="5"/>
        <end position="142"/>
    </location>
</feature>
<feature type="binding site" evidence="9">
    <location>
        <position position="95"/>
    </location>
    <ligand>
        <name>NAD(+)</name>
        <dbReference type="ChEBI" id="CHEBI:57540"/>
    </ligand>
</feature>
<dbReference type="GO" id="GO:0005737">
    <property type="term" value="C:cytoplasm"/>
    <property type="evidence" value="ECO:0007669"/>
    <property type="project" value="UniProtKB-SubCell"/>
</dbReference>
<dbReference type="SUPFAM" id="SSF51735">
    <property type="entry name" value="NAD(P)-binding Rossmann-fold domains"/>
    <property type="match status" value="1"/>
</dbReference>
<dbReference type="InterPro" id="IPR018177">
    <property type="entry name" value="L-lactate_DH_AS"/>
</dbReference>
<dbReference type="PRINTS" id="PR00086">
    <property type="entry name" value="LLDHDRGNASE"/>
</dbReference>
<dbReference type="NCBIfam" id="NF000824">
    <property type="entry name" value="PRK00066.1"/>
    <property type="match status" value="1"/>
</dbReference>
<keyword evidence="7" id="KW-0963">Cytoplasm</keyword>
<evidence type="ECO:0000256" key="6">
    <source>
        <dbReference type="ARBA" id="ARBA00049258"/>
    </source>
</evidence>
<keyword evidence="4 7" id="KW-0560">Oxidoreductase</keyword>
<dbReference type="HAMAP" id="MF_00488">
    <property type="entry name" value="Lactate_dehydrog"/>
    <property type="match status" value="1"/>
</dbReference>
<feature type="binding site" evidence="7">
    <location>
        <position position="153"/>
    </location>
    <ligand>
        <name>beta-D-fructose 1,6-bisphosphate</name>
        <dbReference type="ChEBI" id="CHEBI:32966"/>
        <note>allosteric activator</note>
    </ligand>
</feature>
<evidence type="ECO:0000256" key="1">
    <source>
        <dbReference type="ARBA" id="ARBA00004843"/>
    </source>
</evidence>
<feature type="binding site" evidence="7 9">
    <location>
        <begin position="118"/>
        <end position="120"/>
    </location>
    <ligand>
        <name>NAD(+)</name>
        <dbReference type="ChEBI" id="CHEBI:57540"/>
    </ligand>
</feature>
<feature type="binding site" evidence="7">
    <location>
        <position position="14"/>
    </location>
    <ligand>
        <name>NAD(+)</name>
        <dbReference type="ChEBI" id="CHEBI:57540"/>
    </ligand>
</feature>
<comment type="catalytic activity">
    <reaction evidence="6 7">
        <text>(S)-lactate + NAD(+) = pyruvate + NADH + H(+)</text>
        <dbReference type="Rhea" id="RHEA:23444"/>
        <dbReference type="ChEBI" id="CHEBI:15361"/>
        <dbReference type="ChEBI" id="CHEBI:15378"/>
        <dbReference type="ChEBI" id="CHEBI:16651"/>
        <dbReference type="ChEBI" id="CHEBI:57540"/>
        <dbReference type="ChEBI" id="CHEBI:57945"/>
        <dbReference type="EC" id="1.1.1.27"/>
    </reaction>
</comment>
<dbReference type="FunFam" id="3.40.50.720:FF:000018">
    <property type="entry name" value="Malate dehydrogenase"/>
    <property type="match status" value="1"/>
</dbReference>
<evidence type="ECO:0000256" key="2">
    <source>
        <dbReference type="ARBA" id="ARBA00006054"/>
    </source>
</evidence>
<comment type="pathway">
    <text evidence="1 7">Fermentation; pyruvate fermentation to lactate; (S)-lactate from pyruvate: step 1/1.</text>
</comment>
<gene>
    <name evidence="7" type="primary">ldh</name>
    <name evidence="12" type="ORF">C4532_08465</name>
</gene>
<dbReference type="GO" id="GO:0006089">
    <property type="term" value="P:lactate metabolic process"/>
    <property type="evidence" value="ECO:0007669"/>
    <property type="project" value="TreeGrafter"/>
</dbReference>
<dbReference type="Gene3D" id="3.40.50.720">
    <property type="entry name" value="NAD(P)-binding Rossmann-like Domain"/>
    <property type="match status" value="1"/>
</dbReference>
<protein>
    <recommendedName>
        <fullName evidence="3 7">L-lactate dehydrogenase</fullName>
        <shortName evidence="7">L-LDH</shortName>
        <ecNumber evidence="3 7">1.1.1.27</ecNumber>
    </recommendedName>
</protein>
<evidence type="ECO:0000313" key="13">
    <source>
        <dbReference type="Proteomes" id="UP000285961"/>
    </source>
</evidence>
<feature type="binding site" evidence="7">
    <location>
        <begin position="120"/>
        <end position="123"/>
    </location>
    <ligand>
        <name>substrate</name>
    </ligand>
</feature>
<dbReference type="InterPro" id="IPR015955">
    <property type="entry name" value="Lactate_DH/Glyco_Ohase_4_C"/>
</dbReference>
<comment type="subcellular location">
    <subcellularLocation>
        <location evidence="7">Cytoplasm</location>
    </subcellularLocation>
</comment>
<dbReference type="InterPro" id="IPR001557">
    <property type="entry name" value="L-lactate/malate_DH"/>
</dbReference>
<organism evidence="12 13">
    <name type="scientific">Candidatus Abyssobacteria bacterium SURF_17</name>
    <dbReference type="NCBI Taxonomy" id="2093361"/>
    <lineage>
        <taxon>Bacteria</taxon>
        <taxon>Pseudomonadati</taxon>
        <taxon>Candidatus Hydrogenedentota</taxon>
        <taxon>Candidatus Abyssobacteria</taxon>
    </lineage>
</organism>
<dbReference type="InterPro" id="IPR022383">
    <property type="entry name" value="Lactate/malate_DH_C"/>
</dbReference>
<accession>A0A419EZU4</accession>
<feature type="binding site" evidence="9">
    <location>
        <begin position="10"/>
        <end position="15"/>
    </location>
    <ligand>
        <name>NAD(+)</name>
        <dbReference type="ChEBI" id="CHEBI:57540"/>
    </ligand>
</feature>
<feature type="domain" description="Lactate/malate dehydrogenase C-terminal" evidence="11">
    <location>
        <begin position="145"/>
        <end position="310"/>
    </location>
</feature>
<evidence type="ECO:0000313" key="12">
    <source>
        <dbReference type="EMBL" id="RJP70955.1"/>
    </source>
</evidence>
<keyword evidence="7" id="KW-0597">Phosphoprotein</keyword>
<dbReference type="PANTHER" id="PTHR43128:SF16">
    <property type="entry name" value="L-LACTATE DEHYDROGENASE"/>
    <property type="match status" value="1"/>
</dbReference>
<feature type="binding site" evidence="7 9">
    <location>
        <position position="35"/>
    </location>
    <ligand>
        <name>NAD(+)</name>
        <dbReference type="ChEBI" id="CHEBI:57540"/>
    </ligand>
</feature>
<dbReference type="EC" id="1.1.1.27" evidence="3 7"/>
<feature type="binding site" evidence="7">
    <location>
        <position position="143"/>
    </location>
    <ligand>
        <name>NAD(+)</name>
        <dbReference type="ChEBI" id="CHEBI:57540"/>
    </ligand>
</feature>
<dbReference type="Proteomes" id="UP000285961">
    <property type="component" value="Unassembled WGS sequence"/>
</dbReference>
<evidence type="ECO:0000259" key="11">
    <source>
        <dbReference type="Pfam" id="PF02866"/>
    </source>
</evidence>
<evidence type="ECO:0000256" key="5">
    <source>
        <dbReference type="ARBA" id="ARBA00023027"/>
    </source>
</evidence>
<comment type="subunit">
    <text evidence="7">Homotetramer.</text>
</comment>
<dbReference type="NCBIfam" id="TIGR01771">
    <property type="entry name" value="L-LDH-NAD"/>
    <property type="match status" value="1"/>
</dbReference>
<reference evidence="12 13" key="1">
    <citation type="journal article" date="2017" name="ISME J.">
        <title>Energy and carbon metabolisms in a deep terrestrial subsurface fluid microbial community.</title>
        <authorList>
            <person name="Momper L."/>
            <person name="Jungbluth S.P."/>
            <person name="Lee M.D."/>
            <person name="Amend J.P."/>
        </authorList>
    </citation>
    <scope>NUCLEOTIDE SEQUENCE [LARGE SCALE GENOMIC DNA]</scope>
    <source>
        <strain evidence="12">SURF_17</strain>
    </source>
</reference>
<feature type="active site" description="Proton acceptor" evidence="7 8">
    <location>
        <position position="175"/>
    </location>
</feature>
<evidence type="ECO:0000256" key="3">
    <source>
        <dbReference type="ARBA" id="ARBA00012967"/>
    </source>
</evidence>
<dbReference type="CDD" id="cd05292">
    <property type="entry name" value="LDH_2"/>
    <property type="match status" value="1"/>
</dbReference>
<dbReference type="SUPFAM" id="SSF56327">
    <property type="entry name" value="LDH C-terminal domain-like"/>
    <property type="match status" value="1"/>
</dbReference>
<comment type="function">
    <text evidence="7">Catalyzes the conversion of lactate to pyruvate.</text>
</comment>
<dbReference type="InterPro" id="IPR011304">
    <property type="entry name" value="L-lactate_DH"/>
</dbReference>
<dbReference type="Pfam" id="PF00056">
    <property type="entry name" value="Ldh_1_N"/>
    <property type="match status" value="1"/>
</dbReference>
<evidence type="ECO:0000256" key="8">
    <source>
        <dbReference type="PIRSR" id="PIRSR000102-1"/>
    </source>
</evidence>
<comment type="similarity">
    <text evidence="2 7">Belongs to the LDH/MDH superfamily. LDH family.</text>
</comment>
<dbReference type="GO" id="GO:0006096">
    <property type="term" value="P:glycolytic process"/>
    <property type="evidence" value="ECO:0007669"/>
    <property type="project" value="UniProtKB-UniRule"/>
</dbReference>
<feature type="binding site" evidence="7">
    <location>
        <position position="40"/>
    </location>
    <ligand>
        <name>NAD(+)</name>
        <dbReference type="ChEBI" id="CHEBI:57540"/>
    </ligand>
</feature>
<dbReference type="Pfam" id="PF02866">
    <property type="entry name" value="Ldh_1_C"/>
    <property type="match status" value="1"/>
</dbReference>
<feature type="binding site" evidence="7">
    <location>
        <position position="168"/>
    </location>
    <ligand>
        <name>beta-D-fructose 1,6-bisphosphate</name>
        <dbReference type="ChEBI" id="CHEBI:32966"/>
        <note>allosteric activator</note>
    </ligand>
</feature>
<dbReference type="Gene3D" id="3.90.110.10">
    <property type="entry name" value="Lactate dehydrogenase/glycoside hydrolase, family 4, C-terminal"/>
    <property type="match status" value="1"/>
</dbReference>
<comment type="activity regulation">
    <text evidence="7">Allosterically activated by fructose 1,6-bisphosphate (FBP).</text>
</comment>
<feature type="binding site" evidence="7">
    <location>
        <position position="230"/>
    </location>
    <ligand>
        <name>substrate</name>
    </ligand>
</feature>
<dbReference type="PIRSF" id="PIRSF000102">
    <property type="entry name" value="Lac_mal_DH"/>
    <property type="match status" value="1"/>
</dbReference>
<name>A0A419EZU4_9BACT</name>
<evidence type="ECO:0000256" key="9">
    <source>
        <dbReference type="PIRSR" id="PIRSR000102-3"/>
    </source>
</evidence>
<dbReference type="UniPathway" id="UPA00554">
    <property type="reaction ID" value="UER00611"/>
</dbReference>
<dbReference type="EMBL" id="QZKI01000063">
    <property type="protein sequence ID" value="RJP70955.1"/>
    <property type="molecule type" value="Genomic_DNA"/>
</dbReference>
<evidence type="ECO:0000256" key="4">
    <source>
        <dbReference type="ARBA" id="ARBA00023002"/>
    </source>
</evidence>
<evidence type="ECO:0000259" key="10">
    <source>
        <dbReference type="Pfam" id="PF00056"/>
    </source>
</evidence>
<feature type="binding site" evidence="7">
    <location>
        <position position="65"/>
    </location>
    <ligand>
        <name>NAD(+)</name>
        <dbReference type="ChEBI" id="CHEBI:57540"/>
    </ligand>
</feature>
<comment type="caution">
    <text evidence="12">The sequence shown here is derived from an EMBL/GenBank/DDBJ whole genome shotgun (WGS) entry which is preliminary data.</text>
</comment>
<keyword evidence="7" id="KW-0021">Allosteric enzyme</keyword>
<keyword evidence="5 7" id="KW-0520">NAD</keyword>
<feature type="binding site" evidence="7">
    <location>
        <begin position="79"/>
        <end position="80"/>
    </location>
    <ligand>
        <name>NAD(+)</name>
        <dbReference type="ChEBI" id="CHEBI:57540"/>
    </ligand>
</feature>
<comment type="caution">
    <text evidence="7">Lacks conserved residue(s) required for the propagation of feature annotation.</text>
</comment>